<proteinExistence type="predicted"/>
<dbReference type="STRING" id="105984.A0A427Y6Z4"/>
<feature type="region of interest" description="Disordered" evidence="1">
    <location>
        <begin position="934"/>
        <end position="958"/>
    </location>
</feature>
<dbReference type="Pfam" id="PF00566">
    <property type="entry name" value="RabGAP-TBC"/>
    <property type="match status" value="1"/>
</dbReference>
<evidence type="ECO:0000256" key="1">
    <source>
        <dbReference type="SAM" id="MobiDB-lite"/>
    </source>
</evidence>
<dbReference type="Gene3D" id="1.10.8.270">
    <property type="entry name" value="putative rabgap domain of human tbc1 domain family member 14 like domains"/>
    <property type="match status" value="1"/>
</dbReference>
<feature type="compositionally biased region" description="Polar residues" evidence="1">
    <location>
        <begin position="936"/>
        <end position="950"/>
    </location>
</feature>
<dbReference type="SUPFAM" id="SSF47923">
    <property type="entry name" value="Ypt/Rab-GAP domain of gyp1p"/>
    <property type="match status" value="2"/>
</dbReference>
<feature type="compositionally biased region" description="Polar residues" evidence="1">
    <location>
        <begin position="1028"/>
        <end position="1054"/>
    </location>
</feature>
<feature type="domain" description="Rab-GAP TBC" evidence="2">
    <location>
        <begin position="1359"/>
        <end position="1543"/>
    </location>
</feature>
<dbReference type="GeneID" id="39589676"/>
<feature type="region of interest" description="Disordered" evidence="1">
    <location>
        <begin position="1189"/>
        <end position="1224"/>
    </location>
</feature>
<name>A0A427Y6Z4_9TREE</name>
<accession>A0A427Y6Z4</accession>
<evidence type="ECO:0000259" key="2">
    <source>
        <dbReference type="PROSITE" id="PS50086"/>
    </source>
</evidence>
<dbReference type="InterPro" id="IPR035969">
    <property type="entry name" value="Rab-GAP_TBC_sf"/>
</dbReference>
<dbReference type="Proteomes" id="UP000279236">
    <property type="component" value="Unassembled WGS sequence"/>
</dbReference>
<feature type="compositionally biased region" description="Polar residues" evidence="1">
    <location>
        <begin position="823"/>
        <end position="844"/>
    </location>
</feature>
<feature type="compositionally biased region" description="Polar residues" evidence="1">
    <location>
        <begin position="623"/>
        <end position="633"/>
    </location>
</feature>
<feature type="compositionally biased region" description="Low complexity" evidence="1">
    <location>
        <begin position="349"/>
        <end position="358"/>
    </location>
</feature>
<dbReference type="OrthoDB" id="159449at2759"/>
<protein>
    <recommendedName>
        <fullName evidence="2">Rab-GAP TBC domain-containing protein</fullName>
    </recommendedName>
</protein>
<feature type="region of interest" description="Disordered" evidence="1">
    <location>
        <begin position="879"/>
        <end position="898"/>
    </location>
</feature>
<dbReference type="GO" id="GO:0005096">
    <property type="term" value="F:GTPase activator activity"/>
    <property type="evidence" value="ECO:0007669"/>
    <property type="project" value="TreeGrafter"/>
</dbReference>
<evidence type="ECO:0000313" key="3">
    <source>
        <dbReference type="EMBL" id="RSH86855.1"/>
    </source>
</evidence>
<dbReference type="GO" id="GO:0031267">
    <property type="term" value="F:small GTPase binding"/>
    <property type="evidence" value="ECO:0007669"/>
    <property type="project" value="TreeGrafter"/>
</dbReference>
<comment type="caution">
    <text evidence="3">The sequence shown here is derived from an EMBL/GenBank/DDBJ whole genome shotgun (WGS) entry which is preliminary data.</text>
</comment>
<feature type="compositionally biased region" description="Low complexity" evidence="1">
    <location>
        <begin position="1092"/>
        <end position="1111"/>
    </location>
</feature>
<dbReference type="InterPro" id="IPR050302">
    <property type="entry name" value="Rab_GAP_TBC_domain"/>
</dbReference>
<feature type="region of interest" description="Disordered" evidence="1">
    <location>
        <begin position="169"/>
        <end position="192"/>
    </location>
</feature>
<dbReference type="PANTHER" id="PTHR47219">
    <property type="entry name" value="RAB GTPASE-ACTIVATING PROTEIN 1-LIKE"/>
    <property type="match status" value="1"/>
</dbReference>
<dbReference type="Gene3D" id="1.10.472.80">
    <property type="entry name" value="Ypt/Rab-GAP domain of gyp1p, domain 3"/>
    <property type="match status" value="1"/>
</dbReference>
<feature type="compositionally biased region" description="Polar residues" evidence="1">
    <location>
        <begin position="321"/>
        <end position="330"/>
    </location>
</feature>
<feature type="compositionally biased region" description="Polar residues" evidence="1">
    <location>
        <begin position="100"/>
        <end position="109"/>
    </location>
</feature>
<dbReference type="RefSeq" id="XP_028479640.1">
    <property type="nucleotide sequence ID" value="XM_028620668.1"/>
</dbReference>
<feature type="region of interest" description="Disordered" evidence="1">
    <location>
        <begin position="458"/>
        <end position="526"/>
    </location>
</feature>
<dbReference type="InterPro" id="IPR000195">
    <property type="entry name" value="Rab-GAP-TBC_dom"/>
</dbReference>
<feature type="region of interest" description="Disordered" evidence="1">
    <location>
        <begin position="1028"/>
        <end position="1177"/>
    </location>
</feature>
<sequence length="1619" mass="174156">MRRVLQREVDELHAFAARGGLGRATASTDVVAEGPDQLMHIEGDVLVLLRDAGDDILAYCEGEVGWVKRANIVLDLPVASTSAARAPTPPSPHKPLTPSAHGNTSADAVDSINTGSMEFVPRAPPSAQASSKARLLGASLKLQTAVPHAIPTPPRSPSSLHQQKSCSVCYSPSAASSPSSSHTTHAASPTARTPRAALALLVPSPTEAAQPVTPEGPAFRLRDSGPMHSPQFAFDATFLDDSSFPSPALDIDQTFSALRNGTDSGPSPVPPPKHPLRSNPPAEGDVEAWTTSSSGHGDAHRVIPVPPTPRDVALSLATRINPPTRQSSLSRIARQRPPSPPHPIHRSESTSSMLSDESYAIGGIVLGGPREDHDEDVPSSTPTPELGAVSLSALGVYSPPTPTAPLPAPAEATPRQPPLRMASLRSVNRSQGVPVATVMNNPTKRHSLQVDTGMFDAGSRLSEAPTEPSLMEEEVPEDQGNENNKPNPIPTEDEDVPIPGSGRRGPRTRPGMLVLTPDPEEGSTPRLGGELPLTARSLDTFGGHDPPQSEENLRTSDYFSMARSVSQYSAYSQDSVPMVTLRPADWKGDDELLTPTADSTFSLDDDEESVHGITGLILGDISPRNSMARSSTFSEDERSLRSPSPSTAADARSDSHNSHTVSDETVLETPQTGPRETFSADDSSDDSPSLPYLVRVVSIQDDSGVVQPLVIDTQVATPVEHEQAMLSPIPNSASSFSIVHDSPNSPNSIDSRMSVESRAAAKAIARGGFYALGHSPQLTEEQQQSLRKLSHSIKESSPPSSASSSIKESSVLGSPALILSPTARDSSSRNSPLSAGSRTNSPLQDSFKEPSPLRESPMDSPLREVPLDSPLRLPLAAPETLAVEVPQPTPLPRQSSLREAPLMAKATIDDMPSSQSPLAVQTVGTNTAIARDAHGNVQNVDTSQGSSRLPATNERLDHPKSLADDLKRFVPPPIAAFQAQRHPGPRRPPVEATSSSNGPLRKPSLPSRAVSADDNHRMVMLPSALYQQQQRNVTDASTASEPTPKASTFSTNGHGLQPRSHSTSHSHRPRAQANGDHRPAPPPPSSNDHQPSSSRALPSRARSRSFSATIAKSFGKGRKSFDEPPPLPAFHAPPKSSFSSEGPRRPTLESHPSSESFASRGQASTTSYDSGSLHSNSAHHMHSAAVGDSINTNSFTRPSHPFAPGNHVRSASSPRPSFSVTRKASLPMTTMASLRPPVSHRDFADPTVKTDGMEFEIIQPNKPLALYGNQPISVSDHGHGPAMTAAEMFSRLSSDDAPPEMDEWGFLKYCAPTPQIFQSRQSPAEVRAAEQKWLTIISQPLSKGQLPSKKVRRMVIEGGVPPSLRGRVWAWFQSSTSGRVEGLFGSLLSNEAGEYDEKIGQDIQTVYSDHSAFYRDDSPAKADLRTMLRAYVHFAPSGYRTDIARIAGALLVHAVMEDAFWLLAGLFDNVLKTYYVKDTTGFRVDLNVFAGILEGSEPRIAQLFRSVGVQPQDYLPRWWSGLFIRNLPWPTVLRIIDTVISEGPRYLLISSLAVITLSRDRLVALPRGRREILDYLRDLPQDSLLLPDTFMRACDQVKLRDEDLKKLRASVKEQMLSSR</sequence>
<feature type="compositionally biased region" description="Polar residues" evidence="1">
    <location>
        <begin position="1150"/>
        <end position="1170"/>
    </location>
</feature>
<feature type="compositionally biased region" description="Polar residues" evidence="1">
    <location>
        <begin position="1209"/>
        <end position="1224"/>
    </location>
</feature>
<feature type="compositionally biased region" description="Polar residues" evidence="1">
    <location>
        <begin position="777"/>
        <end position="787"/>
    </location>
</feature>
<evidence type="ECO:0000313" key="4">
    <source>
        <dbReference type="Proteomes" id="UP000279236"/>
    </source>
</evidence>
<keyword evidence="4" id="KW-1185">Reference proteome</keyword>
<dbReference type="PROSITE" id="PS50086">
    <property type="entry name" value="TBC_RABGAP"/>
    <property type="match status" value="1"/>
</dbReference>
<dbReference type="PANTHER" id="PTHR47219:SF9">
    <property type="entry name" value="GTPASE ACTIVATING PROTEIN AND CENTROSOME-ASSOCIATED, ISOFORM B"/>
    <property type="match status" value="1"/>
</dbReference>
<gene>
    <name evidence="3" type="ORF">EHS24_005133</name>
</gene>
<dbReference type="SMART" id="SM00164">
    <property type="entry name" value="TBC"/>
    <property type="match status" value="1"/>
</dbReference>
<feature type="compositionally biased region" description="Low complexity" evidence="1">
    <location>
        <begin position="171"/>
        <end position="192"/>
    </location>
</feature>
<organism evidence="3 4">
    <name type="scientific">Apiotrichum porosum</name>
    <dbReference type="NCBI Taxonomy" id="105984"/>
    <lineage>
        <taxon>Eukaryota</taxon>
        <taxon>Fungi</taxon>
        <taxon>Dikarya</taxon>
        <taxon>Basidiomycota</taxon>
        <taxon>Agaricomycotina</taxon>
        <taxon>Tremellomycetes</taxon>
        <taxon>Trichosporonales</taxon>
        <taxon>Trichosporonaceae</taxon>
        <taxon>Apiotrichum</taxon>
    </lineage>
</organism>
<feature type="region of interest" description="Disordered" evidence="1">
    <location>
        <begin position="82"/>
        <end position="109"/>
    </location>
</feature>
<feature type="region of interest" description="Disordered" evidence="1">
    <location>
        <begin position="977"/>
        <end position="1014"/>
    </location>
</feature>
<feature type="region of interest" description="Disordered" evidence="1">
    <location>
        <begin position="777"/>
        <end position="866"/>
    </location>
</feature>
<feature type="region of interest" description="Disordered" evidence="1">
    <location>
        <begin position="257"/>
        <end position="385"/>
    </location>
</feature>
<dbReference type="EMBL" id="RSCE01000002">
    <property type="protein sequence ID" value="RSH86855.1"/>
    <property type="molecule type" value="Genomic_DNA"/>
</dbReference>
<feature type="region of interest" description="Disordered" evidence="1">
    <location>
        <begin position="620"/>
        <end position="689"/>
    </location>
</feature>
<feature type="compositionally biased region" description="Acidic residues" evidence="1">
    <location>
        <begin position="470"/>
        <end position="480"/>
    </location>
</feature>
<reference evidence="3 4" key="1">
    <citation type="submission" date="2018-11" db="EMBL/GenBank/DDBJ databases">
        <title>Genome sequence of Apiotrichum porosum DSM 27194.</title>
        <authorList>
            <person name="Aliyu H."/>
            <person name="Gorte O."/>
            <person name="Ochsenreither K."/>
        </authorList>
    </citation>
    <scope>NUCLEOTIDE SEQUENCE [LARGE SCALE GENOMIC DNA]</scope>
    <source>
        <strain evidence="3 4">DSM 27194</strain>
    </source>
</reference>
<feature type="compositionally biased region" description="Low complexity" evidence="1">
    <location>
        <begin position="795"/>
        <end position="810"/>
    </location>
</feature>